<accession>A0A9P9L8Q0</accession>
<dbReference type="PANTHER" id="PTHR35394:SF5">
    <property type="entry name" value="DUF3176 DOMAIN-CONTAINING PROTEIN"/>
    <property type="match status" value="1"/>
</dbReference>
<dbReference type="EMBL" id="JAGTJS010000001">
    <property type="protein sequence ID" value="KAH7276071.1"/>
    <property type="molecule type" value="Genomic_DNA"/>
</dbReference>
<proteinExistence type="predicted"/>
<comment type="caution">
    <text evidence="1">The sequence shown here is derived from an EMBL/GenBank/DDBJ whole genome shotgun (WGS) entry which is preliminary data.</text>
</comment>
<name>A0A9P9L8Q0_FUSSL</name>
<reference evidence="1" key="1">
    <citation type="journal article" date="2021" name="Nat. Commun.">
        <title>Genetic determinants of endophytism in the Arabidopsis root mycobiome.</title>
        <authorList>
            <person name="Mesny F."/>
            <person name="Miyauchi S."/>
            <person name="Thiergart T."/>
            <person name="Pickel B."/>
            <person name="Atanasova L."/>
            <person name="Karlsson M."/>
            <person name="Huettel B."/>
            <person name="Barry K.W."/>
            <person name="Haridas S."/>
            <person name="Chen C."/>
            <person name="Bauer D."/>
            <person name="Andreopoulos W."/>
            <person name="Pangilinan J."/>
            <person name="LaButti K."/>
            <person name="Riley R."/>
            <person name="Lipzen A."/>
            <person name="Clum A."/>
            <person name="Drula E."/>
            <person name="Henrissat B."/>
            <person name="Kohler A."/>
            <person name="Grigoriev I.V."/>
            <person name="Martin F.M."/>
            <person name="Hacquard S."/>
        </authorList>
    </citation>
    <scope>NUCLEOTIDE SEQUENCE</scope>
    <source>
        <strain evidence="1">FSSC 5 MPI-SDFR-AT-0091</strain>
    </source>
</reference>
<organism evidence="1 2">
    <name type="scientific">Fusarium solani</name>
    <name type="common">Filamentous fungus</name>
    <dbReference type="NCBI Taxonomy" id="169388"/>
    <lineage>
        <taxon>Eukaryota</taxon>
        <taxon>Fungi</taxon>
        <taxon>Dikarya</taxon>
        <taxon>Ascomycota</taxon>
        <taxon>Pezizomycotina</taxon>
        <taxon>Sordariomycetes</taxon>
        <taxon>Hypocreomycetidae</taxon>
        <taxon>Hypocreales</taxon>
        <taxon>Nectriaceae</taxon>
        <taxon>Fusarium</taxon>
        <taxon>Fusarium solani species complex</taxon>
    </lineage>
</organism>
<protein>
    <submittedName>
        <fullName evidence="1">Uncharacterized protein</fullName>
    </submittedName>
</protein>
<sequence>MSSHLKIETFKDLESAEIPPSDLELLKEMIQPPGMKIWKASLSDHSYAIHLDTFSLCADMLVGNDTFGFLYNDTFLTEDDFISEDGYLKQSDTFWHEAWEVLFHLCVQSYDTKVQAGADETQMVSSIAIPMEPEDSAFMDINCPQSLYGPSDICEENPERYNETLVLRSPGEDSPRPGSKSEAFSANYLSIELAALRLRESLTSWVVTKYEDSDLSKPITLSMRSSDFIGSLWSAVLFHPRKLLDHTARNDSLHNIYLNVATALSSVIRRAELNYTEHAFNITGQAWEAETYVQVRWGWLSFLAFELVLAATVLALTIAAQKSNQNSESGRGGGWLTADK</sequence>
<keyword evidence="2" id="KW-1185">Reference proteome</keyword>
<dbReference type="Proteomes" id="UP000736672">
    <property type="component" value="Unassembled WGS sequence"/>
</dbReference>
<dbReference type="PANTHER" id="PTHR35394">
    <property type="entry name" value="DUF3176 DOMAIN-CONTAINING PROTEIN"/>
    <property type="match status" value="1"/>
</dbReference>
<gene>
    <name evidence="1" type="ORF">B0J15DRAFT_541052</name>
</gene>
<dbReference type="OrthoDB" id="5242705at2759"/>
<dbReference type="AlphaFoldDB" id="A0A9P9L8Q0"/>
<evidence type="ECO:0000313" key="2">
    <source>
        <dbReference type="Proteomes" id="UP000736672"/>
    </source>
</evidence>
<evidence type="ECO:0000313" key="1">
    <source>
        <dbReference type="EMBL" id="KAH7276071.1"/>
    </source>
</evidence>